<evidence type="ECO:0000313" key="5">
    <source>
        <dbReference type="EMBL" id="MCH4812825.1"/>
    </source>
</evidence>
<evidence type="ECO:0000259" key="4">
    <source>
        <dbReference type="PROSITE" id="PS51782"/>
    </source>
</evidence>
<evidence type="ECO:0000256" key="1">
    <source>
        <dbReference type="ARBA" id="ARBA00007734"/>
    </source>
</evidence>
<name>A0ABS9S9R4_9GAMM</name>
<dbReference type="Pfam" id="PF01464">
    <property type="entry name" value="SLT"/>
    <property type="match status" value="1"/>
</dbReference>
<feature type="compositionally biased region" description="Low complexity" evidence="2">
    <location>
        <begin position="35"/>
        <end position="59"/>
    </location>
</feature>
<dbReference type="InterPro" id="IPR018392">
    <property type="entry name" value="LysM"/>
</dbReference>
<dbReference type="RefSeq" id="WP_240719119.1">
    <property type="nucleotide sequence ID" value="NZ_JAKVTW010000013.1"/>
</dbReference>
<organism evidence="5 6">
    <name type="scientific">Vreelandella neptunia</name>
    <dbReference type="NCBI Taxonomy" id="115551"/>
    <lineage>
        <taxon>Bacteria</taxon>
        <taxon>Pseudomonadati</taxon>
        <taxon>Pseudomonadota</taxon>
        <taxon>Gammaproteobacteria</taxon>
        <taxon>Oceanospirillales</taxon>
        <taxon>Halomonadaceae</taxon>
        <taxon>Vreelandella</taxon>
    </lineage>
</organism>
<dbReference type="InterPro" id="IPR036779">
    <property type="entry name" value="LysM_dom_sf"/>
</dbReference>
<feature type="signal peptide" evidence="3">
    <location>
        <begin position="1"/>
        <end position="34"/>
    </location>
</feature>
<accession>A0ABS9S9R4</accession>
<evidence type="ECO:0000256" key="2">
    <source>
        <dbReference type="SAM" id="MobiDB-lite"/>
    </source>
</evidence>
<dbReference type="CDD" id="cd00118">
    <property type="entry name" value="LysM"/>
    <property type="match status" value="1"/>
</dbReference>
<dbReference type="InterPro" id="IPR000189">
    <property type="entry name" value="Transglyc_AS"/>
</dbReference>
<dbReference type="PANTHER" id="PTHR37423">
    <property type="entry name" value="SOLUBLE LYTIC MUREIN TRANSGLYCOSYLASE-RELATED"/>
    <property type="match status" value="1"/>
</dbReference>
<dbReference type="Gene3D" id="1.10.530.10">
    <property type="match status" value="1"/>
</dbReference>
<dbReference type="InterPro" id="IPR008258">
    <property type="entry name" value="Transglycosylase_SLT_dom_1"/>
</dbReference>
<keyword evidence="6" id="KW-1185">Reference proteome</keyword>
<dbReference type="Proteomes" id="UP001320609">
    <property type="component" value="Unassembled WGS sequence"/>
</dbReference>
<dbReference type="InterPro" id="IPR023346">
    <property type="entry name" value="Lysozyme-like_dom_sf"/>
</dbReference>
<dbReference type="SMART" id="SM00257">
    <property type="entry name" value="LysM"/>
    <property type="match status" value="1"/>
</dbReference>
<dbReference type="PANTHER" id="PTHR37423:SF2">
    <property type="entry name" value="MEMBRANE-BOUND LYTIC MUREIN TRANSGLYCOSYLASE C"/>
    <property type="match status" value="1"/>
</dbReference>
<dbReference type="SUPFAM" id="SSF53955">
    <property type="entry name" value="Lysozyme-like"/>
    <property type="match status" value="1"/>
</dbReference>
<dbReference type="SUPFAM" id="SSF54106">
    <property type="entry name" value="LysM domain"/>
    <property type="match status" value="1"/>
</dbReference>
<evidence type="ECO:0000313" key="6">
    <source>
        <dbReference type="Proteomes" id="UP001320609"/>
    </source>
</evidence>
<dbReference type="Pfam" id="PF01476">
    <property type="entry name" value="LysM"/>
    <property type="match status" value="1"/>
</dbReference>
<protein>
    <submittedName>
        <fullName evidence="5">Transglycosylase SLT domain-containing protein</fullName>
    </submittedName>
</protein>
<feature type="domain" description="LysM" evidence="4">
    <location>
        <begin position="362"/>
        <end position="406"/>
    </location>
</feature>
<feature type="chain" id="PRO_5046427442" evidence="3">
    <location>
        <begin position="35"/>
        <end position="409"/>
    </location>
</feature>
<dbReference type="Gene3D" id="3.10.350.10">
    <property type="entry name" value="LysM domain"/>
    <property type="match status" value="1"/>
</dbReference>
<feature type="region of interest" description="Disordered" evidence="2">
    <location>
        <begin position="35"/>
        <end position="63"/>
    </location>
</feature>
<proteinExistence type="inferred from homology"/>
<evidence type="ECO:0000256" key="3">
    <source>
        <dbReference type="SAM" id="SignalP"/>
    </source>
</evidence>
<dbReference type="PROSITE" id="PS00922">
    <property type="entry name" value="TRANSGLYCOSYLASE"/>
    <property type="match status" value="1"/>
</dbReference>
<comment type="similarity">
    <text evidence="1">Belongs to the transglycosylase Slt family.</text>
</comment>
<keyword evidence="3" id="KW-0732">Signal</keyword>
<comment type="caution">
    <text evidence="5">The sequence shown here is derived from an EMBL/GenBank/DDBJ whole genome shotgun (WGS) entry which is preliminary data.</text>
</comment>
<reference evidence="5 6" key="1">
    <citation type="submission" date="2022-03" db="EMBL/GenBank/DDBJ databases">
        <title>Genomic signatures underlying metal tolerance in selected Arctic bacterial isolates.</title>
        <authorList>
            <person name="Thomas F.A."/>
            <person name="Venkatachalam S."/>
            <person name="Krishnan K.P."/>
        </authorList>
    </citation>
    <scope>NUCLEOTIDE SEQUENCE [LARGE SCALE GENOMIC DNA]</scope>
    <source>
        <strain evidence="5 6">HM116</strain>
    </source>
</reference>
<dbReference type="PROSITE" id="PS51782">
    <property type="entry name" value="LYSM"/>
    <property type="match status" value="1"/>
</dbReference>
<dbReference type="EMBL" id="JAKVTW010000013">
    <property type="protein sequence ID" value="MCH4812825.1"/>
    <property type="molecule type" value="Genomic_DNA"/>
</dbReference>
<gene>
    <name evidence="5" type="ORF">MLE19_15930</name>
</gene>
<dbReference type="CDD" id="cd16894">
    <property type="entry name" value="MltD-like"/>
    <property type="match status" value="1"/>
</dbReference>
<sequence length="409" mass="44411">MTYRTIRQRLMLSAGSTVIMGLMLAAAASSQASAKGYETPSGSSSATSTSALSTQSSATQPRPTPFQIHFWEALELEPQDAWTTLRKSFQWQEKSLSAEAQARVDEWIEHYRSSPENIATITERATPWLAWISQQVSERGLPGEVALIPFVESSFDPGARSHRGAAGLWQFMPNTGDALGLVRNGNYDGRLDVVTSTEAALDYLEMQADQWYEGDLMLSLAAYNAGAGTVNNAQRQAQGQGLNGDYWDLTLPYETMQYVPKLKAIATIINDPEQYGVSLPEIHVDPAFAKVQLAHAVSLSEASQMLDVSQTALAELNPGLLNGSIDPRSAQTLLVPEEVDSQVLAQLSRGNVSTIAQSNSNTTHRVERGDSLSAIAARYNIDQQDLIRWNAIASPGALQPGQLLTLSGR</sequence>